<dbReference type="SUPFAM" id="SSF69593">
    <property type="entry name" value="Glycerol-3-phosphate (1)-acyltransferase"/>
    <property type="match status" value="1"/>
</dbReference>
<evidence type="ECO:0000259" key="4">
    <source>
        <dbReference type="SMART" id="SM00563"/>
    </source>
</evidence>
<organism evidence="5 6">
    <name type="scientific">Tannerella forsythia</name>
    <name type="common">Bacteroides forsythus</name>
    <dbReference type="NCBI Taxonomy" id="28112"/>
    <lineage>
        <taxon>Bacteria</taxon>
        <taxon>Pseudomonadati</taxon>
        <taxon>Bacteroidota</taxon>
        <taxon>Bacteroidia</taxon>
        <taxon>Bacteroidales</taxon>
        <taxon>Tannerellaceae</taxon>
        <taxon>Tannerella</taxon>
    </lineage>
</organism>
<sequence>MKKAICRWLLKCMGWNIGLTGDDVPKCVICVAPHTSNTDFLIGKLFYNAVGKQAKFLMKKEWFFFPLGWVFRSMGGIPIDRSRNQSMTEQMAAEFASHDYFRVAITPEGTRKRVDEWKRGFYYIALKAQVPIQLGYIDYGRKEVGIMSTFRPTGDADADIRYIRSCYKGIRGHHGEKFGEVGEERDKKNGKIDE</sequence>
<dbReference type="GO" id="GO:0003841">
    <property type="term" value="F:1-acylglycerol-3-phosphate O-acyltransferase activity"/>
    <property type="evidence" value="ECO:0007669"/>
    <property type="project" value="TreeGrafter"/>
</dbReference>
<dbReference type="PANTHER" id="PTHR10434:SF9">
    <property type="entry name" value="PHOSPHOLIPID_GLYCEROL ACYLTRANSFERASE DOMAIN-CONTAINING PROTEIN"/>
    <property type="match status" value="1"/>
</dbReference>
<keyword evidence="2 5" id="KW-0808">Transferase</keyword>
<gene>
    <name evidence="5" type="ORF">CLI86_12185</name>
</gene>
<dbReference type="PANTHER" id="PTHR10434">
    <property type="entry name" value="1-ACYL-SN-GLYCEROL-3-PHOSPHATE ACYLTRANSFERASE"/>
    <property type="match status" value="1"/>
</dbReference>
<evidence type="ECO:0000313" key="5">
    <source>
        <dbReference type="EMBL" id="PDP42685.1"/>
    </source>
</evidence>
<proteinExistence type="predicted"/>
<dbReference type="InterPro" id="IPR002123">
    <property type="entry name" value="Plipid/glycerol_acylTrfase"/>
</dbReference>
<dbReference type="Proteomes" id="UP000219259">
    <property type="component" value="Unassembled WGS sequence"/>
</dbReference>
<evidence type="ECO:0000256" key="1">
    <source>
        <dbReference type="ARBA" id="ARBA00005189"/>
    </source>
</evidence>
<accession>A0A2A6E5I3</accession>
<keyword evidence="3 5" id="KW-0012">Acyltransferase</keyword>
<dbReference type="Pfam" id="PF01553">
    <property type="entry name" value="Acyltransferase"/>
    <property type="match status" value="1"/>
</dbReference>
<dbReference type="SMART" id="SM00563">
    <property type="entry name" value="PlsC"/>
    <property type="match status" value="1"/>
</dbReference>
<dbReference type="EMBL" id="NSLJ01000042">
    <property type="protein sequence ID" value="PDP42685.1"/>
    <property type="molecule type" value="Genomic_DNA"/>
</dbReference>
<reference evidence="5 6" key="1">
    <citation type="submission" date="2017-09" db="EMBL/GenBank/DDBJ databases">
        <title>Phase variable restriction modification systems are present in the genome sequences of periodontal pathogens Prevotella intermedia, Tannerella forsythia and Porphyromonas gingivalis.</title>
        <authorList>
            <person name="Haigh R.D."/>
            <person name="Crawford L."/>
            <person name="Ralph J."/>
            <person name="Wanford J."/>
            <person name="Vartoukian S.R."/>
            <person name="Hijazib K."/>
            <person name="Wade W."/>
            <person name="Oggioni M.R."/>
        </authorList>
    </citation>
    <scope>NUCLEOTIDE SEQUENCE [LARGE SCALE GENOMIC DNA]</scope>
    <source>
        <strain evidence="5 6">WW11663</strain>
    </source>
</reference>
<protein>
    <submittedName>
        <fullName evidence="5">Acyltransferase</fullName>
    </submittedName>
</protein>
<evidence type="ECO:0000256" key="2">
    <source>
        <dbReference type="ARBA" id="ARBA00022679"/>
    </source>
</evidence>
<dbReference type="GO" id="GO:0006654">
    <property type="term" value="P:phosphatidic acid biosynthetic process"/>
    <property type="evidence" value="ECO:0007669"/>
    <property type="project" value="TreeGrafter"/>
</dbReference>
<comment type="caution">
    <text evidence="5">The sequence shown here is derived from an EMBL/GenBank/DDBJ whole genome shotgun (WGS) entry which is preliminary data.</text>
</comment>
<evidence type="ECO:0000313" key="6">
    <source>
        <dbReference type="Proteomes" id="UP000219259"/>
    </source>
</evidence>
<dbReference type="AlphaFoldDB" id="A0A2A6E5I3"/>
<dbReference type="CDD" id="cd07988">
    <property type="entry name" value="LPLAT_ABO13168-like"/>
    <property type="match status" value="1"/>
</dbReference>
<name>A0A2A6E5I3_TANFO</name>
<comment type="pathway">
    <text evidence="1">Lipid metabolism.</text>
</comment>
<feature type="domain" description="Phospholipid/glycerol acyltransferase" evidence="4">
    <location>
        <begin position="28"/>
        <end position="140"/>
    </location>
</feature>
<dbReference type="RefSeq" id="WP_097531576.1">
    <property type="nucleotide sequence ID" value="NZ_CAUSRC010000020.1"/>
</dbReference>
<evidence type="ECO:0000256" key="3">
    <source>
        <dbReference type="ARBA" id="ARBA00023315"/>
    </source>
</evidence>